<sequence length="269" mass="29297">MPVCLTYHCDLDLPGRLGRLLAGTYQRFFLPPTLRRVARIVVHTRSYGITSAMLRGRELAVIPSVVDLDRLRPGLDVASLRRDLRLDGRRVMVFTGRLVPHKGVNVILEALARLPDDVALLVIGAGPRLTSLIGLARRLGVESRVRFCPAVSDEDLPRYMALGDVFVFPSQNRLEGFGLAVTEAMAMGLPVVVADLPGVREVIEPGVEGLLTEPLLAPDLADRVRSLLDDPALAHRMGAAGRRRAEARYGLETVATQLLSLYASLRAAG</sequence>
<dbReference type="GO" id="GO:0016757">
    <property type="term" value="F:glycosyltransferase activity"/>
    <property type="evidence" value="ECO:0007669"/>
    <property type="project" value="UniProtKB-KW"/>
</dbReference>
<organism evidence="2">
    <name type="scientific">mine drainage metagenome</name>
    <dbReference type="NCBI Taxonomy" id="410659"/>
    <lineage>
        <taxon>unclassified sequences</taxon>
        <taxon>metagenomes</taxon>
        <taxon>ecological metagenomes</taxon>
    </lineage>
</organism>
<dbReference type="Pfam" id="PF00534">
    <property type="entry name" value="Glycos_transf_1"/>
    <property type="match status" value="1"/>
</dbReference>
<dbReference type="Gene3D" id="3.40.50.2000">
    <property type="entry name" value="Glycogen Phosphorylase B"/>
    <property type="match status" value="2"/>
</dbReference>
<evidence type="ECO:0000313" key="2">
    <source>
        <dbReference type="EMBL" id="EQD38725.1"/>
    </source>
</evidence>
<reference evidence="2" key="2">
    <citation type="journal article" date="2014" name="ISME J.">
        <title>Microbial stratification in low pH oxic and suboxic macroscopic growths along an acid mine drainage.</title>
        <authorList>
            <person name="Mendez-Garcia C."/>
            <person name="Mesa V."/>
            <person name="Sprenger R.R."/>
            <person name="Richter M."/>
            <person name="Diez M.S."/>
            <person name="Solano J."/>
            <person name="Bargiela R."/>
            <person name="Golyshina O.V."/>
            <person name="Manteca A."/>
            <person name="Ramos J.L."/>
            <person name="Gallego J.R."/>
            <person name="Llorente I."/>
            <person name="Martins Dos Santos V.A."/>
            <person name="Jensen O.N."/>
            <person name="Pelaez A.I."/>
            <person name="Sanchez J."/>
            <person name="Ferrer M."/>
        </authorList>
    </citation>
    <scope>NUCLEOTIDE SEQUENCE</scope>
</reference>
<dbReference type="PANTHER" id="PTHR45947">
    <property type="entry name" value="SULFOQUINOVOSYL TRANSFERASE SQD2"/>
    <property type="match status" value="1"/>
</dbReference>
<dbReference type="AlphaFoldDB" id="T1AA69"/>
<dbReference type="InterPro" id="IPR050194">
    <property type="entry name" value="Glycosyltransferase_grp1"/>
</dbReference>
<dbReference type="EMBL" id="AUZZ01008193">
    <property type="protein sequence ID" value="EQD38725.1"/>
    <property type="molecule type" value="Genomic_DNA"/>
</dbReference>
<gene>
    <name evidence="2" type="ORF">B2A_11356</name>
</gene>
<dbReference type="InterPro" id="IPR001296">
    <property type="entry name" value="Glyco_trans_1"/>
</dbReference>
<dbReference type="SUPFAM" id="SSF53756">
    <property type="entry name" value="UDP-Glycosyltransferase/glycogen phosphorylase"/>
    <property type="match status" value="1"/>
</dbReference>
<proteinExistence type="predicted"/>
<name>T1AA69_9ZZZZ</name>
<dbReference type="PANTHER" id="PTHR45947:SF3">
    <property type="entry name" value="SULFOQUINOVOSYL TRANSFERASE SQD2"/>
    <property type="match status" value="1"/>
</dbReference>
<keyword evidence="2" id="KW-0808">Transferase</keyword>
<keyword evidence="2" id="KW-0328">Glycosyltransferase</keyword>
<dbReference type="CDD" id="cd03801">
    <property type="entry name" value="GT4_PimA-like"/>
    <property type="match status" value="1"/>
</dbReference>
<comment type="caution">
    <text evidence="2">The sequence shown here is derived from an EMBL/GenBank/DDBJ whole genome shotgun (WGS) entry which is preliminary data.</text>
</comment>
<dbReference type="EC" id="2.4.-.-" evidence="2"/>
<protein>
    <submittedName>
        <fullName evidence="2">Glycosyl transferase group 1</fullName>
        <ecNumber evidence="2">2.4.-.-</ecNumber>
    </submittedName>
</protein>
<evidence type="ECO:0000259" key="1">
    <source>
        <dbReference type="Pfam" id="PF00534"/>
    </source>
</evidence>
<feature type="domain" description="Glycosyl transferase family 1" evidence="1">
    <location>
        <begin position="81"/>
        <end position="244"/>
    </location>
</feature>
<reference evidence="2" key="1">
    <citation type="submission" date="2013-08" db="EMBL/GenBank/DDBJ databases">
        <authorList>
            <person name="Mendez C."/>
            <person name="Richter M."/>
            <person name="Ferrer M."/>
            <person name="Sanchez J."/>
        </authorList>
    </citation>
    <scope>NUCLEOTIDE SEQUENCE</scope>
</reference>
<accession>T1AA69</accession>